<proteinExistence type="predicted"/>
<evidence type="ECO:0000313" key="1">
    <source>
        <dbReference type="EMBL" id="AGC77494.1"/>
    </source>
</evidence>
<sequence length="44" mass="4950">MVNILIEKVALNMGLNTLFIMWSSLFSKDGCYPAFAKAELLSRL</sequence>
<organism evidence="1 2">
    <name type="scientific">Nonlabens dokdonensis (strain DSM 17205 / KCTC 12402 / DSW-6)</name>
    <name type="common">Donghaeana dokdonensis</name>
    <dbReference type="NCBI Taxonomy" id="592029"/>
    <lineage>
        <taxon>Bacteria</taxon>
        <taxon>Pseudomonadati</taxon>
        <taxon>Bacteroidota</taxon>
        <taxon>Flavobacteriia</taxon>
        <taxon>Flavobacteriales</taxon>
        <taxon>Flavobacteriaceae</taxon>
        <taxon>Nonlabens</taxon>
    </lineage>
</organism>
<reference evidence="1 2" key="1">
    <citation type="journal article" date="2013" name="Genome Biol. Evol.">
        <title>Genomic makeup of the marine flavobacterium Nonlabens (Donghaeana) dokdonensis DSW-6 and identification of a novel class of rhodopsins.</title>
        <authorList>
            <person name="Kwon S.K."/>
            <person name="Kim B.K."/>
            <person name="Song J.Y."/>
            <person name="Kwak M.J."/>
            <person name="Lee C.H."/>
            <person name="Yoon J.H."/>
            <person name="Oh T.K."/>
            <person name="Kim J.F."/>
        </authorList>
    </citation>
    <scope>NUCLEOTIDE SEQUENCE [LARGE SCALE GENOMIC DNA]</scope>
    <source>
        <strain evidence="2">DSM 17205 / KCTC 12402 / DSW-6</strain>
    </source>
</reference>
<dbReference type="EMBL" id="CP001397">
    <property type="protein sequence ID" value="AGC77494.1"/>
    <property type="molecule type" value="Genomic_DNA"/>
</dbReference>
<evidence type="ECO:0000313" key="2">
    <source>
        <dbReference type="Proteomes" id="UP000011173"/>
    </source>
</evidence>
<dbReference type="RefSeq" id="WP_015362991.1">
    <property type="nucleotide sequence ID" value="NC_020156.1"/>
</dbReference>
<protein>
    <submittedName>
        <fullName evidence="1">Uncharacterized protein</fullName>
    </submittedName>
</protein>
<dbReference type="Proteomes" id="UP000011173">
    <property type="component" value="Chromosome"/>
</dbReference>
<dbReference type="AlphaFoldDB" id="L7WBK9"/>
<dbReference type="HOGENOM" id="CLU_3219290_0_0_10"/>
<dbReference type="KEGG" id="ndo:DDD_2366"/>
<dbReference type="PATRIC" id="fig|592029.3.peg.2343"/>
<name>L7WBK9_NONDD</name>
<gene>
    <name evidence="1" type="ordered locus">DDD_2366</name>
</gene>
<accession>L7WBK9</accession>